<dbReference type="Proteomes" id="UP000195402">
    <property type="component" value="Unassembled WGS sequence"/>
</dbReference>
<comment type="caution">
    <text evidence="1">The sequence shown here is derived from an EMBL/GenBank/DDBJ whole genome shotgun (WGS) entry which is preliminary data.</text>
</comment>
<keyword evidence="2" id="KW-1185">Reference proteome</keyword>
<dbReference type="EMBL" id="MVGT01003023">
    <property type="protein sequence ID" value="OVA05717.1"/>
    <property type="molecule type" value="Genomic_DNA"/>
</dbReference>
<sequence length="144" mass="16598">MQCMPCLKYHPSDTMVACRSLKGNNNRCGSADTQFHICIYILGVVLKLLPASFLPHIPRHHSCVSRPVKSRVVLFNGINCKTMMTIDEYHRLTESDFPSSNFRAGWKNIHDAFPAEELDLGEGLRIFLRSRRISRSWFKISFRL</sequence>
<dbReference type="InParanoid" id="A0A200Q5N9"/>
<protein>
    <submittedName>
        <fullName evidence="1">Uncharacterized protein</fullName>
    </submittedName>
</protein>
<organism evidence="1 2">
    <name type="scientific">Macleaya cordata</name>
    <name type="common">Five-seeded plume-poppy</name>
    <name type="synonym">Bocconia cordata</name>
    <dbReference type="NCBI Taxonomy" id="56857"/>
    <lineage>
        <taxon>Eukaryota</taxon>
        <taxon>Viridiplantae</taxon>
        <taxon>Streptophyta</taxon>
        <taxon>Embryophyta</taxon>
        <taxon>Tracheophyta</taxon>
        <taxon>Spermatophyta</taxon>
        <taxon>Magnoliopsida</taxon>
        <taxon>Ranunculales</taxon>
        <taxon>Papaveraceae</taxon>
        <taxon>Papaveroideae</taxon>
        <taxon>Macleaya</taxon>
    </lineage>
</organism>
<evidence type="ECO:0000313" key="2">
    <source>
        <dbReference type="Proteomes" id="UP000195402"/>
    </source>
</evidence>
<dbReference type="AlphaFoldDB" id="A0A200Q5N9"/>
<proteinExistence type="predicted"/>
<accession>A0A200Q5N9</accession>
<gene>
    <name evidence="1" type="ORF">BVC80_1417g20</name>
</gene>
<evidence type="ECO:0000313" key="1">
    <source>
        <dbReference type="EMBL" id="OVA05717.1"/>
    </source>
</evidence>
<name>A0A200Q5N9_MACCD</name>
<reference evidence="1 2" key="1">
    <citation type="journal article" date="2017" name="Mol. Plant">
        <title>The Genome of Medicinal Plant Macleaya cordata Provides New Insights into Benzylisoquinoline Alkaloids Metabolism.</title>
        <authorList>
            <person name="Liu X."/>
            <person name="Liu Y."/>
            <person name="Huang P."/>
            <person name="Ma Y."/>
            <person name="Qing Z."/>
            <person name="Tang Q."/>
            <person name="Cao H."/>
            <person name="Cheng P."/>
            <person name="Zheng Y."/>
            <person name="Yuan Z."/>
            <person name="Zhou Y."/>
            <person name="Liu J."/>
            <person name="Tang Z."/>
            <person name="Zhuo Y."/>
            <person name="Zhang Y."/>
            <person name="Yu L."/>
            <person name="Huang J."/>
            <person name="Yang P."/>
            <person name="Peng Q."/>
            <person name="Zhang J."/>
            <person name="Jiang W."/>
            <person name="Zhang Z."/>
            <person name="Lin K."/>
            <person name="Ro D.K."/>
            <person name="Chen X."/>
            <person name="Xiong X."/>
            <person name="Shang Y."/>
            <person name="Huang S."/>
            <person name="Zeng J."/>
        </authorList>
    </citation>
    <scope>NUCLEOTIDE SEQUENCE [LARGE SCALE GENOMIC DNA]</scope>
    <source>
        <strain evidence="2">cv. BLH2017</strain>
        <tissue evidence="1">Root</tissue>
    </source>
</reference>